<sequence length="398" mass="46951">MKVFISYAWTNNEYTSKILLLAERLMSDGVETIIDKWDLSAGQDKYAFMEQMIQDSSIDHVLIMLNREYKQKSDERKGGVGTEAQIISSDLYNKVDQTKFIPIVIEKDDSGRPYLPIYLNNRIYIDLSENENCEYRYEELLRLIYKRPQFQKPKLGTAPLWIFEDKENISNINIKERELITSLEKNHKSRIIKVRDYIEIIQSELINAEINEKYHGQHDFGKVALDSFTAMTPVKNSLLNVLKNIAIYDESIETFDEFFQFFRNIEKFYRPNTNKDNSSWTLGQYDNYALFFYELIISSMAILLKFNRYNLANKFLSNVLIKDNATNWMYGGLEKNIETIYDKFESLHIIPEYFQSITGKSFLHPVVEILKNRVFPSLFFSDIIEADLVLHYYRAFTS</sequence>
<dbReference type="OrthoDB" id="5149141at2"/>
<dbReference type="Pfam" id="PF08357">
    <property type="entry name" value="SEFIR"/>
    <property type="match status" value="1"/>
</dbReference>
<dbReference type="GeneID" id="2739246"/>
<keyword evidence="3" id="KW-1185">Reference proteome</keyword>
<dbReference type="PaxDb" id="243275-TDE_1816"/>
<dbReference type="eggNOG" id="COG0775">
    <property type="taxonomic scope" value="Bacteria"/>
</dbReference>
<proteinExistence type="predicted"/>
<reference evidence="2 3" key="1">
    <citation type="journal article" date="2004" name="Proc. Natl. Acad. Sci. U.S.A.">
        <title>Comparison of the genome of the oral pathogen Treponema denticola with other spirochete genomes.</title>
        <authorList>
            <person name="Seshadri R."/>
            <person name="Myers G.S."/>
            <person name="Tettelin H."/>
            <person name="Eisen J.A."/>
            <person name="Heidelberg J.F."/>
            <person name="Dodson R.J."/>
            <person name="Davidsen T.M."/>
            <person name="DeBoy R.T."/>
            <person name="Fouts D.E."/>
            <person name="Haft D.H."/>
            <person name="Selengut J."/>
            <person name="Ren Q."/>
            <person name="Brinkac L.M."/>
            <person name="Madupu R."/>
            <person name="Kolonay J."/>
            <person name="Durkin S.A."/>
            <person name="Daugherty S.C."/>
            <person name="Shetty J."/>
            <person name="Shvartsbeyn A."/>
            <person name="Gebregeorgis E."/>
            <person name="Geer K."/>
            <person name="Tsegaye G."/>
            <person name="Malek J."/>
            <person name="Ayodeji B."/>
            <person name="Shatsman S."/>
            <person name="McLeod M.P."/>
            <person name="Smajs D."/>
            <person name="Howell J.K."/>
            <person name="Pal S."/>
            <person name="Amin A."/>
            <person name="Vashisth P."/>
            <person name="McNeill T.Z."/>
            <person name="Xiang Q."/>
            <person name="Sodergren E."/>
            <person name="Baca E."/>
            <person name="Weinstock G.M."/>
            <person name="Norris S.J."/>
            <person name="Fraser C.M."/>
            <person name="Paulsen I.T."/>
        </authorList>
    </citation>
    <scope>NUCLEOTIDE SEQUENCE [LARGE SCALE GENOMIC DNA]</scope>
    <source>
        <strain evidence="3">ATCC 35405 / DSM 14222 / CIP 103919 / JCM 8153 / KCTC 15104</strain>
    </source>
</reference>
<dbReference type="Proteomes" id="UP000008212">
    <property type="component" value="Chromosome"/>
</dbReference>
<name>Q73LP6_TREDE</name>
<evidence type="ECO:0000313" key="2">
    <source>
        <dbReference type="EMBL" id="AAS12331.1"/>
    </source>
</evidence>
<dbReference type="PROSITE" id="PS51534">
    <property type="entry name" value="SEFIR"/>
    <property type="match status" value="1"/>
</dbReference>
<accession>Q73LP6</accession>
<dbReference type="KEGG" id="tde:TDE_1816"/>
<dbReference type="InterPro" id="IPR035897">
    <property type="entry name" value="Toll_tir_struct_dom_sf"/>
</dbReference>
<dbReference type="InterPro" id="IPR013568">
    <property type="entry name" value="SEFIR_dom"/>
</dbReference>
<dbReference type="RefSeq" id="WP_010957062.1">
    <property type="nucleotide sequence ID" value="NC_002967.9"/>
</dbReference>
<evidence type="ECO:0000313" key="3">
    <source>
        <dbReference type="Proteomes" id="UP000008212"/>
    </source>
</evidence>
<organism evidence="2 3">
    <name type="scientific">Treponema denticola (strain ATCC 35405 / DSM 14222 / CIP 103919 / JCM 8153 / KCTC 15104)</name>
    <dbReference type="NCBI Taxonomy" id="243275"/>
    <lineage>
        <taxon>Bacteria</taxon>
        <taxon>Pseudomonadati</taxon>
        <taxon>Spirochaetota</taxon>
        <taxon>Spirochaetia</taxon>
        <taxon>Spirochaetales</taxon>
        <taxon>Treponemataceae</taxon>
        <taxon>Treponema</taxon>
    </lineage>
</organism>
<dbReference type="HOGENOM" id="CLU_574697_0_0_12"/>
<dbReference type="Gene3D" id="3.40.50.10140">
    <property type="entry name" value="Toll/interleukin-1 receptor homology (TIR) domain"/>
    <property type="match status" value="1"/>
</dbReference>
<dbReference type="PATRIC" id="fig|243275.7.peg.1726"/>
<dbReference type="AlphaFoldDB" id="Q73LP6"/>
<protein>
    <submittedName>
        <fullName evidence="2">Conserved domain protein</fullName>
    </submittedName>
</protein>
<dbReference type="EMBL" id="AE017226">
    <property type="protein sequence ID" value="AAS12331.1"/>
    <property type="molecule type" value="Genomic_DNA"/>
</dbReference>
<feature type="domain" description="SEFIR" evidence="1">
    <location>
        <begin position="1"/>
        <end position="136"/>
    </location>
</feature>
<gene>
    <name evidence="2" type="ordered locus">TDE_1816</name>
</gene>
<dbReference type="SUPFAM" id="SSF52200">
    <property type="entry name" value="Toll/Interleukin receptor TIR domain"/>
    <property type="match status" value="1"/>
</dbReference>
<evidence type="ECO:0000259" key="1">
    <source>
        <dbReference type="PROSITE" id="PS51534"/>
    </source>
</evidence>